<protein>
    <recommendedName>
        <fullName evidence="1">NERD domain-containing protein</fullName>
    </recommendedName>
</protein>
<sequence>MIVKEATESIKIKKLREILKRTAMVSPIRKGVEDELAISLAGYRGEKSLDFHLEMLPEDDCFIFHDLRIPRKSSYFQLDILILTSNFFLIIEVKNMAGTLIFDRIFHQLIRILNGVEETFPDPISQLYRQTFLFKEWLKRHRITDIPIESLVIISNPHTRIKTIPEKANISKIVTHSSNLLARFHQYQNKYKEEKISKKEIKKLYRQLLKQHTQNSSDLFQLFSYSEKDLLKGVACPKCESLPMDRMRHQWFCKKCLYFSKDAHIEALKGYALLLSSSITNRECCDFLQISSRHSAKYLLKALNLPVSSSGRHTKYDLDSL</sequence>
<dbReference type="RefSeq" id="WP_310258741.1">
    <property type="nucleotide sequence ID" value="NZ_JAVDWA010000003.1"/>
</dbReference>
<dbReference type="Proteomes" id="UP001258181">
    <property type="component" value="Unassembled WGS sequence"/>
</dbReference>
<evidence type="ECO:0000313" key="3">
    <source>
        <dbReference type="Proteomes" id="UP001258181"/>
    </source>
</evidence>
<comment type="caution">
    <text evidence="2">The sequence shown here is derived from an EMBL/GenBank/DDBJ whole genome shotgun (WGS) entry which is preliminary data.</text>
</comment>
<gene>
    <name evidence="2" type="ORF">J2X07_002220</name>
</gene>
<dbReference type="InterPro" id="IPR011528">
    <property type="entry name" value="NERD"/>
</dbReference>
<keyword evidence="3" id="KW-1185">Reference proteome</keyword>
<organism evidence="2 3">
    <name type="scientific">Fictibacillus barbaricus</name>
    <dbReference type="NCBI Taxonomy" id="182136"/>
    <lineage>
        <taxon>Bacteria</taxon>
        <taxon>Bacillati</taxon>
        <taxon>Bacillota</taxon>
        <taxon>Bacilli</taxon>
        <taxon>Bacillales</taxon>
        <taxon>Fictibacillaceae</taxon>
        <taxon>Fictibacillus</taxon>
    </lineage>
</organism>
<evidence type="ECO:0000313" key="2">
    <source>
        <dbReference type="EMBL" id="MDR7073234.1"/>
    </source>
</evidence>
<evidence type="ECO:0000259" key="1">
    <source>
        <dbReference type="PROSITE" id="PS50965"/>
    </source>
</evidence>
<dbReference type="Pfam" id="PF08378">
    <property type="entry name" value="NERD"/>
    <property type="match status" value="1"/>
</dbReference>
<proteinExistence type="predicted"/>
<feature type="domain" description="NERD" evidence="1">
    <location>
        <begin position="41"/>
        <end position="157"/>
    </location>
</feature>
<dbReference type="EMBL" id="JAVDWA010000003">
    <property type="protein sequence ID" value="MDR7073234.1"/>
    <property type="molecule type" value="Genomic_DNA"/>
</dbReference>
<reference evidence="2 3" key="1">
    <citation type="submission" date="2023-07" db="EMBL/GenBank/DDBJ databases">
        <title>Sorghum-associated microbial communities from plants grown in Nebraska, USA.</title>
        <authorList>
            <person name="Schachtman D."/>
        </authorList>
    </citation>
    <scope>NUCLEOTIDE SEQUENCE [LARGE SCALE GENOMIC DNA]</scope>
    <source>
        <strain evidence="2 3">BE211</strain>
    </source>
</reference>
<name>A0ABU1U179_9BACL</name>
<accession>A0ABU1U179</accession>
<dbReference type="PROSITE" id="PS50965">
    <property type="entry name" value="NERD"/>
    <property type="match status" value="1"/>
</dbReference>